<dbReference type="EMBL" id="JAULSW010000004">
    <property type="protein sequence ID" value="KAK3385940.1"/>
    <property type="molecule type" value="Genomic_DNA"/>
</dbReference>
<sequence>MVLSSTAITPLAKECLASCLANHESCRKRARLSTIWSSDNSHIIRDLAVTDLMPRRLLQILPNDAGLLLVDLGEKADEFPFVALSYCWGPGGGNLMTTRDKLASWKTEGLTLDILPATFVDAVAVTRGLGFQHLWIDALCIVQDDAEDWKKEAPHMAVIYGNAVCTLHAVDSASAGAGLFPRDLTTVVPGVLDTRAWTTQEMAISPRSLLFGKDGAKWECREAKATLSPAPTELTGLEKHVEGRGLKELFTFFRDWRSPGHIRDDEPSEQGYMDLDFGSAYDLDGYLPFHHAWWDFVSLYTERNLTVESDRFLAMNGIAAIAQRWARVRNTWGLWIDGLERELLWYVDNSLSGEVRAARTSKWLAPSWSWASLKGGARVRNSLYEHVRGKQASKIPTLMIKPEIRIPYGTSFDQSLPIPAWRSRESRCIELKGDLREGEVVASIGPNGRRQYEVKLNRVGRWSEDEKYDFRPDVESEFPVGQPVKVWCLLVERFDAEHCSLPESVLLSLVLRQRGPETEVKVYMDDVEAIDLWDERTFTRVGYLETTFSVMREWSGIYDDFWWKVVYLL</sequence>
<protein>
    <submittedName>
        <fullName evidence="2">Heterokaryon incompatibility protein-domain-containing protein</fullName>
    </submittedName>
</protein>
<evidence type="ECO:0000313" key="2">
    <source>
        <dbReference type="EMBL" id="KAK3385940.1"/>
    </source>
</evidence>
<comment type="caution">
    <text evidence="2">The sequence shown here is derived from an EMBL/GenBank/DDBJ whole genome shotgun (WGS) entry which is preliminary data.</text>
</comment>
<name>A0AAE0NQR8_9PEZI</name>
<evidence type="ECO:0000259" key="1">
    <source>
        <dbReference type="Pfam" id="PF06985"/>
    </source>
</evidence>
<dbReference type="Pfam" id="PF06985">
    <property type="entry name" value="HET"/>
    <property type="match status" value="1"/>
</dbReference>
<dbReference type="PANTHER" id="PTHR33112">
    <property type="entry name" value="DOMAIN PROTEIN, PUTATIVE-RELATED"/>
    <property type="match status" value="1"/>
</dbReference>
<dbReference type="AlphaFoldDB" id="A0AAE0NQR8"/>
<evidence type="ECO:0000313" key="3">
    <source>
        <dbReference type="Proteomes" id="UP001285441"/>
    </source>
</evidence>
<dbReference type="Proteomes" id="UP001285441">
    <property type="component" value="Unassembled WGS sequence"/>
</dbReference>
<accession>A0AAE0NQR8</accession>
<organism evidence="2 3">
    <name type="scientific">Podospora didyma</name>
    <dbReference type="NCBI Taxonomy" id="330526"/>
    <lineage>
        <taxon>Eukaryota</taxon>
        <taxon>Fungi</taxon>
        <taxon>Dikarya</taxon>
        <taxon>Ascomycota</taxon>
        <taxon>Pezizomycotina</taxon>
        <taxon>Sordariomycetes</taxon>
        <taxon>Sordariomycetidae</taxon>
        <taxon>Sordariales</taxon>
        <taxon>Podosporaceae</taxon>
        <taxon>Podospora</taxon>
    </lineage>
</organism>
<gene>
    <name evidence="2" type="ORF">B0H63DRAFT_189656</name>
</gene>
<keyword evidence="3" id="KW-1185">Reference proteome</keyword>
<reference evidence="2" key="1">
    <citation type="journal article" date="2023" name="Mol. Phylogenet. Evol.">
        <title>Genome-scale phylogeny and comparative genomics of the fungal order Sordariales.</title>
        <authorList>
            <person name="Hensen N."/>
            <person name="Bonometti L."/>
            <person name="Westerberg I."/>
            <person name="Brannstrom I.O."/>
            <person name="Guillou S."/>
            <person name="Cros-Aarteil S."/>
            <person name="Calhoun S."/>
            <person name="Haridas S."/>
            <person name="Kuo A."/>
            <person name="Mondo S."/>
            <person name="Pangilinan J."/>
            <person name="Riley R."/>
            <person name="LaButti K."/>
            <person name="Andreopoulos B."/>
            <person name="Lipzen A."/>
            <person name="Chen C."/>
            <person name="Yan M."/>
            <person name="Daum C."/>
            <person name="Ng V."/>
            <person name="Clum A."/>
            <person name="Steindorff A."/>
            <person name="Ohm R.A."/>
            <person name="Martin F."/>
            <person name="Silar P."/>
            <person name="Natvig D.O."/>
            <person name="Lalanne C."/>
            <person name="Gautier V."/>
            <person name="Ament-Velasquez S.L."/>
            <person name="Kruys A."/>
            <person name="Hutchinson M.I."/>
            <person name="Powell A.J."/>
            <person name="Barry K."/>
            <person name="Miller A.N."/>
            <person name="Grigoriev I.V."/>
            <person name="Debuchy R."/>
            <person name="Gladieux P."/>
            <person name="Hiltunen Thoren M."/>
            <person name="Johannesson H."/>
        </authorList>
    </citation>
    <scope>NUCLEOTIDE SEQUENCE</scope>
    <source>
        <strain evidence="2">CBS 232.78</strain>
    </source>
</reference>
<dbReference type="InterPro" id="IPR010730">
    <property type="entry name" value="HET"/>
</dbReference>
<reference evidence="2" key="2">
    <citation type="submission" date="2023-06" db="EMBL/GenBank/DDBJ databases">
        <authorList>
            <consortium name="Lawrence Berkeley National Laboratory"/>
            <person name="Haridas S."/>
            <person name="Hensen N."/>
            <person name="Bonometti L."/>
            <person name="Westerberg I."/>
            <person name="Brannstrom I.O."/>
            <person name="Guillou S."/>
            <person name="Cros-Aarteil S."/>
            <person name="Calhoun S."/>
            <person name="Kuo A."/>
            <person name="Mondo S."/>
            <person name="Pangilinan J."/>
            <person name="Riley R."/>
            <person name="LaButti K."/>
            <person name="Andreopoulos B."/>
            <person name="Lipzen A."/>
            <person name="Chen C."/>
            <person name="Yanf M."/>
            <person name="Daum C."/>
            <person name="Ng V."/>
            <person name="Clum A."/>
            <person name="Steindorff A."/>
            <person name="Ohm R."/>
            <person name="Martin F."/>
            <person name="Silar P."/>
            <person name="Natvig D."/>
            <person name="Lalanne C."/>
            <person name="Gautier V."/>
            <person name="Ament-velasquez S.L."/>
            <person name="Kruys A."/>
            <person name="Hutchinson M.I."/>
            <person name="Powell A.J."/>
            <person name="Barry K."/>
            <person name="Miller A.N."/>
            <person name="Grigoriev I.V."/>
            <person name="Debuchy R."/>
            <person name="Gladieux P."/>
            <person name="Thoren M.H."/>
            <person name="Johannesson H."/>
        </authorList>
    </citation>
    <scope>NUCLEOTIDE SEQUENCE</scope>
    <source>
        <strain evidence="2">CBS 232.78</strain>
    </source>
</reference>
<proteinExistence type="predicted"/>
<dbReference type="PANTHER" id="PTHR33112:SF10">
    <property type="entry name" value="TOL"/>
    <property type="match status" value="1"/>
</dbReference>
<feature type="domain" description="Heterokaryon incompatibility" evidence="1">
    <location>
        <begin position="81"/>
        <end position="181"/>
    </location>
</feature>